<reference evidence="2" key="1">
    <citation type="journal article" date="2013" name="Proc. Natl. Acad. Sci. U.S.A.">
        <title>Improving the coverage of the cyanobacterial phylum using diversity-driven genome sequencing.</title>
        <authorList>
            <person name="Shih P.M."/>
            <person name="Wu D."/>
            <person name="Latifi A."/>
            <person name="Axen S.D."/>
            <person name="Fewer D.P."/>
            <person name="Talla E."/>
            <person name="Calteau A."/>
            <person name="Cai F."/>
            <person name="Tandeau de Marsac N."/>
            <person name="Rippka R."/>
            <person name="Herdman M."/>
            <person name="Sivonen K."/>
            <person name="Coursin T."/>
            <person name="Laurent T."/>
            <person name="Goodwin L."/>
            <person name="Nolan M."/>
            <person name="Davenport K.W."/>
            <person name="Han C.S."/>
            <person name="Rubin E.M."/>
            <person name="Eisen J.A."/>
            <person name="Woyke T."/>
            <person name="Gugger M."/>
            <person name="Kerfeld C.A."/>
        </authorList>
    </citation>
    <scope>NUCLEOTIDE SEQUENCE [LARGE SCALE GENOMIC DNA]</scope>
    <source>
        <strain evidence="2">ATCC 29371 / PCC 7437</strain>
    </source>
</reference>
<sequence>MTIIICSGIHDPDLTNNFIQHLKIINQKFLAANILVITYPKIPVYSPVHLEQFLTKNINQNDSLLFIAFSAGVVGSIGAARNWQSKGRKVKALIAIDGWGVPLIADFPIYRLSHDYFTHWSSELLGKSTESFYSQPEVEHLTIWNSPHQTWGWWLNKSGAKIRCTAADFVLNLLQKYDEI</sequence>
<evidence type="ECO:0000313" key="1">
    <source>
        <dbReference type="EMBL" id="AFZ34208.1"/>
    </source>
</evidence>
<organism evidence="1 2">
    <name type="scientific">Stanieria cyanosphaera (strain ATCC 29371 / PCC 7437)</name>
    <dbReference type="NCBI Taxonomy" id="111780"/>
    <lineage>
        <taxon>Bacteria</taxon>
        <taxon>Bacillati</taxon>
        <taxon>Cyanobacteriota</taxon>
        <taxon>Cyanophyceae</taxon>
        <taxon>Pleurocapsales</taxon>
        <taxon>Dermocarpellaceae</taxon>
        <taxon>Stanieria</taxon>
    </lineage>
</organism>
<dbReference type="Proteomes" id="UP000010473">
    <property type="component" value="Chromosome"/>
</dbReference>
<dbReference type="HOGENOM" id="CLU_105888_0_0_3"/>
<dbReference type="eggNOG" id="ENOG5030P5G">
    <property type="taxonomic scope" value="Bacteria"/>
</dbReference>
<evidence type="ECO:0000313" key="2">
    <source>
        <dbReference type="Proteomes" id="UP000010473"/>
    </source>
</evidence>
<dbReference type="KEGG" id="scs:Sta7437_0610"/>
<dbReference type="EMBL" id="CP003653">
    <property type="protein sequence ID" value="AFZ34208.1"/>
    <property type="molecule type" value="Genomic_DNA"/>
</dbReference>
<protein>
    <recommendedName>
        <fullName evidence="3">Alpha/beta hydrolase</fullName>
    </recommendedName>
</protein>
<accession>K9XNV5</accession>
<dbReference type="STRING" id="111780.Sta7437_0610"/>
<proteinExistence type="predicted"/>
<evidence type="ECO:0008006" key="3">
    <source>
        <dbReference type="Google" id="ProtNLM"/>
    </source>
</evidence>
<dbReference type="RefSeq" id="WP_015191881.1">
    <property type="nucleotide sequence ID" value="NC_019748.1"/>
</dbReference>
<dbReference type="AlphaFoldDB" id="K9XNV5"/>
<gene>
    <name evidence="1" type="ordered locus">Sta7437_0610</name>
</gene>
<dbReference type="OrthoDB" id="529979at2"/>
<keyword evidence="2" id="KW-1185">Reference proteome</keyword>
<name>K9XNV5_STAC7</name>
<dbReference type="PATRIC" id="fig|111780.3.peg.637"/>